<protein>
    <submittedName>
        <fullName evidence="2">Minor tail protein</fullName>
    </submittedName>
</protein>
<proteinExistence type="predicted"/>
<sequence length="791" mass="81544">MARAIDRRQLPVDRSPLWSIMGGGIGNLPKLDAAQLWSGWLTSFKMFTGLDLSSPLALVESLGDKIGDALDPAAVVAQIKAVTGLDLSSPHALVASLGSLILGGDGGGLIDPSRLPQIPLANIVQMVASLVPGGAFAGLESVVDEFSHWSYDDSHGEGAAMVTADGAVHDLYSGDLIPVTAGDVLHLTGKARWASLVASGNPIKLGVTSYTDKLGTNTAGRADVAWPVNPSGTLSDWQPLAGQWTVPNGVAAVRLRLTVTDGATAGTVSFAAVDANKGDQLLPINFVANLPSRLAALLGLDVWQDFLDAAKGGAGGVISDLINRIVHLGVDGTFDASQLVNVPNMPAIGKGQVSGLVDDLGSIIDNAVKGAGNLPGAGFGVADLFDALRGMQSNIADANAALAQLQADQAGNQNSGRKLLVNIGDWPESNTVPTIFTNIRSSGAGSVATVGGALEWQDSGSGFAQEFYLYNADELLSDYFEVAFVMPRRPEDEGFGLFSPPYNYLLARGNAAGDTFCFARVGYSRIRIGCVVNGVTTLFGSDIGFSAPAGALVKFRGGTSGGVRVFQVQVNSQIVGGATDSGNVSQVGEAYRKVGLGFEAQGRGTGQGTPGSVSVFAANDNIPNPTRGVGFRAYRATTAGAGQVAGSGPLTASTFDTIDRITPDMQFDTATQSLTIGTEGWYMFPMRLRTGTAQDVGRTWWTGVYRNGVLAAKNGGVVEITIQSNGNAVASNNLIGGGAAPLYCNVGDVIRPAADIQKPVPLGGNSANTVVGDAGGTESWFCAILVNRSLA</sequence>
<dbReference type="Pfam" id="PF23918">
    <property type="entry name" value="DUF7257"/>
    <property type="match status" value="1"/>
</dbReference>
<name>A0AAU8GS51_9VIRU</name>
<dbReference type="EMBL" id="PP750966">
    <property type="protein sequence ID" value="XCH43635.1"/>
    <property type="molecule type" value="Genomic_DNA"/>
</dbReference>
<evidence type="ECO:0000259" key="1">
    <source>
        <dbReference type="Pfam" id="PF23918"/>
    </source>
</evidence>
<dbReference type="Gene3D" id="2.60.120.260">
    <property type="entry name" value="Galactose-binding domain-like"/>
    <property type="match status" value="1"/>
</dbReference>
<organism evidence="2">
    <name type="scientific">Mycobacterium phage Pharb</name>
    <dbReference type="NCBI Taxonomy" id="3136626"/>
    <lineage>
        <taxon>Viruses</taxon>
    </lineage>
</organism>
<gene>
    <name evidence="2" type="primary">26</name>
    <name evidence="2" type="ORF">SEA_PHARB_26</name>
</gene>
<evidence type="ECO:0000313" key="2">
    <source>
        <dbReference type="EMBL" id="XCH43635.1"/>
    </source>
</evidence>
<dbReference type="InterPro" id="IPR055681">
    <property type="entry name" value="DUF7257"/>
</dbReference>
<accession>A0AAU8GS51</accession>
<feature type="domain" description="DUF7257" evidence="1">
    <location>
        <begin position="401"/>
        <end position="624"/>
    </location>
</feature>
<reference evidence="2" key="1">
    <citation type="submission" date="2024-04" db="EMBL/GenBank/DDBJ databases">
        <authorList>
            <person name="Bains C."/>
            <person name="Hallett B."/>
            <person name="Lee H."/>
            <person name="Redzematovic E."/>
            <person name="Hutchison K.W."/>
            <person name="Molloy S.D."/>
            <person name="Viland M.D."/>
            <person name="Lewis C.M."/>
            <person name="Garlena R.A."/>
            <person name="Russell D.A."/>
            <person name="Jacobs-Sera D."/>
            <person name="Hatfull G.F."/>
        </authorList>
    </citation>
    <scope>NUCLEOTIDE SEQUENCE</scope>
</reference>